<dbReference type="PANTHER" id="PTHR12898">
    <property type="entry name" value="MEDIATOR OF RNA POLYMERASE II TRANSCRIPTION SUBUNIT 24"/>
    <property type="match status" value="1"/>
</dbReference>
<evidence type="ECO:0000256" key="7">
    <source>
        <dbReference type="ARBA" id="ARBA00023242"/>
    </source>
</evidence>
<keyword evidence="7" id="KW-0539">Nucleus</keyword>
<name>A0ABQ8M9Z2_LABRO</name>
<comment type="subcellular location">
    <subcellularLocation>
        <location evidence="1">Nucleus</location>
    </subcellularLocation>
</comment>
<dbReference type="Proteomes" id="UP000830375">
    <property type="component" value="Unassembled WGS sequence"/>
</dbReference>
<organism evidence="10 11">
    <name type="scientific">Labeo rohita</name>
    <name type="common">Indian major carp</name>
    <name type="synonym">Cyprinus rohita</name>
    <dbReference type="NCBI Taxonomy" id="84645"/>
    <lineage>
        <taxon>Eukaryota</taxon>
        <taxon>Metazoa</taxon>
        <taxon>Chordata</taxon>
        <taxon>Craniata</taxon>
        <taxon>Vertebrata</taxon>
        <taxon>Euteleostomi</taxon>
        <taxon>Actinopterygii</taxon>
        <taxon>Neopterygii</taxon>
        <taxon>Teleostei</taxon>
        <taxon>Ostariophysi</taxon>
        <taxon>Cypriniformes</taxon>
        <taxon>Cyprinidae</taxon>
        <taxon>Labeoninae</taxon>
        <taxon>Labeonini</taxon>
        <taxon>Labeo</taxon>
    </lineage>
</organism>
<proteinExistence type="inferred from homology"/>
<dbReference type="InterPro" id="IPR021429">
    <property type="entry name" value="Mediator_Med24"/>
</dbReference>
<dbReference type="Pfam" id="PF11277">
    <property type="entry name" value="Med24_N"/>
    <property type="match status" value="2"/>
</dbReference>
<evidence type="ECO:0000256" key="8">
    <source>
        <dbReference type="ARBA" id="ARBA00031960"/>
    </source>
</evidence>
<dbReference type="PANTHER" id="PTHR12898:SF1">
    <property type="entry name" value="MEDIATOR OF RNA POLYMERASE II TRANSCRIPTION SUBUNIT 24"/>
    <property type="match status" value="1"/>
</dbReference>
<keyword evidence="11" id="KW-1185">Reference proteome</keyword>
<sequence length="703" mass="79413">MVSYSSVLTAISKFDDFSRELCIKSLLEIMDMFFSRLSCHGKAEECIGLCRAMLCTVVWLLQGCAWYCERLRESGALPVLENSLRACLERMTNLLHSTKNRALVHIARLEEQASWTNVEQALLRLSENLNAVTNQTLKENLEECISLVKSIPQMLCLQSDPPVHTSFPSVHAFIMLEGTMNLTGETQPLVEQLMMIKRMQIPQVLLRLKKYPQGEKTQDFMEDVNVAFEYLLNLTPLLDKADQRCNCDCLSLLLQECNKLGLLSEANTANLTAKRLNEFPKHISGEGSKSASVRALLFDISFLMLCHVVQTYGSEVILSDPSPSSETPFFETWLQTCMPEEGKTLNPDHPCFRPESGKVESLVALLNSSSEMKLVSNTGGSERLGEWSFISGGCSGEEIHGEIIWKFSKKITDNIKGKVCSMAICAVAWLVAHVRMLGLDEREKPQTMIRQLMTPMSGENTLQFYHERVVIMSSILEHMCADVFQQTGLSLRPAVEGQEPIPYRNLLPARQPIRQALQTQFREVLEKGWVDSHAFHLFENLLHMGGVFWFTNNLVKELLKETRKEWASRVVELLYSIFCLDTQQITLTLLGHILPRLLTDPAHWHSLADPPGRALANSYSSHHKGQASARQRKRQREDIEDYTSLFPLDDTQPSKLMRLLSSNEDETVMLSSPGDRSMSSSLSASQLHTVNMRDPLNRVLGLC</sequence>
<evidence type="ECO:0000256" key="9">
    <source>
        <dbReference type="SAM" id="MobiDB-lite"/>
    </source>
</evidence>
<keyword evidence="5" id="KW-0010">Activator</keyword>
<evidence type="ECO:0000256" key="3">
    <source>
        <dbReference type="ARBA" id="ARBA00019693"/>
    </source>
</evidence>
<protein>
    <recommendedName>
        <fullName evidence="3">Mediator of RNA polymerase II transcription subunit 24</fullName>
    </recommendedName>
    <alternativeName>
        <fullName evidence="8">Mediator complex subunit 24</fullName>
    </alternativeName>
</protein>
<accession>A0ABQ8M9Z2</accession>
<evidence type="ECO:0000313" key="11">
    <source>
        <dbReference type="Proteomes" id="UP000830375"/>
    </source>
</evidence>
<comment type="similarity">
    <text evidence="2">Belongs to the Mediator complex subunit 24 family.</text>
</comment>
<keyword evidence="4" id="KW-0805">Transcription regulation</keyword>
<reference evidence="10 11" key="1">
    <citation type="submission" date="2022-01" db="EMBL/GenBank/DDBJ databases">
        <title>A high-quality chromosome-level genome assembly of rohu carp, Labeo rohita.</title>
        <authorList>
            <person name="Arick M.A. II"/>
            <person name="Hsu C.-Y."/>
            <person name="Magbanua Z."/>
            <person name="Pechanova O."/>
            <person name="Grover C."/>
            <person name="Miller E."/>
            <person name="Thrash A."/>
            <person name="Ezzel L."/>
            <person name="Alam S."/>
            <person name="Benzie J."/>
            <person name="Hamilton M."/>
            <person name="Karsi A."/>
            <person name="Lawrence M.L."/>
            <person name="Peterson D.G."/>
        </authorList>
    </citation>
    <scope>NUCLEOTIDE SEQUENCE [LARGE SCALE GENOMIC DNA]</scope>
    <source>
        <strain evidence="11">BAU-BD-2019</strain>
        <tissue evidence="10">Blood</tissue>
    </source>
</reference>
<gene>
    <name evidence="10" type="ORF">H4Q32_016793</name>
</gene>
<evidence type="ECO:0000256" key="4">
    <source>
        <dbReference type="ARBA" id="ARBA00023015"/>
    </source>
</evidence>
<keyword evidence="6" id="KW-0804">Transcription</keyword>
<dbReference type="EMBL" id="JACTAM010000012">
    <property type="protein sequence ID" value="KAI2658678.1"/>
    <property type="molecule type" value="Genomic_DNA"/>
</dbReference>
<evidence type="ECO:0000256" key="2">
    <source>
        <dbReference type="ARBA" id="ARBA00007864"/>
    </source>
</evidence>
<evidence type="ECO:0000256" key="6">
    <source>
        <dbReference type="ARBA" id="ARBA00023163"/>
    </source>
</evidence>
<feature type="region of interest" description="Disordered" evidence="9">
    <location>
        <begin position="615"/>
        <end position="637"/>
    </location>
</feature>
<feature type="compositionally biased region" description="Basic residues" evidence="9">
    <location>
        <begin position="621"/>
        <end position="634"/>
    </location>
</feature>
<comment type="caution">
    <text evidence="10">The sequence shown here is derived from an EMBL/GenBank/DDBJ whole genome shotgun (WGS) entry which is preliminary data.</text>
</comment>
<evidence type="ECO:0000313" key="10">
    <source>
        <dbReference type="EMBL" id="KAI2658678.1"/>
    </source>
</evidence>
<evidence type="ECO:0000256" key="1">
    <source>
        <dbReference type="ARBA" id="ARBA00004123"/>
    </source>
</evidence>
<evidence type="ECO:0000256" key="5">
    <source>
        <dbReference type="ARBA" id="ARBA00023159"/>
    </source>
</evidence>